<evidence type="ECO:0000256" key="1">
    <source>
        <dbReference type="SAM" id="Phobius"/>
    </source>
</evidence>
<gene>
    <name evidence="2" type="ordered locus">Slin_2887</name>
</gene>
<proteinExistence type="predicted"/>
<accession>D2QJI7</accession>
<name>D2QJI7_SPILD</name>
<dbReference type="Proteomes" id="UP000002028">
    <property type="component" value="Chromosome"/>
</dbReference>
<protein>
    <submittedName>
        <fullName evidence="2">Uncharacterized protein</fullName>
    </submittedName>
</protein>
<keyword evidence="1" id="KW-0472">Membrane</keyword>
<dbReference type="EMBL" id="CP001769">
    <property type="protein sequence ID" value="ADB38900.1"/>
    <property type="molecule type" value="Genomic_DNA"/>
</dbReference>
<dbReference type="STRING" id="504472.Slin_2887"/>
<dbReference type="KEGG" id="sli:Slin_2887"/>
<evidence type="ECO:0000313" key="2">
    <source>
        <dbReference type="EMBL" id="ADB38900.1"/>
    </source>
</evidence>
<dbReference type="AlphaFoldDB" id="D2QJI7"/>
<reference evidence="2 3" key="1">
    <citation type="journal article" date="2010" name="Stand. Genomic Sci.">
        <title>Complete genome sequence of Spirosoma linguale type strain (1).</title>
        <authorList>
            <person name="Lail K."/>
            <person name="Sikorski J."/>
            <person name="Saunders E."/>
            <person name="Lapidus A."/>
            <person name="Glavina Del Rio T."/>
            <person name="Copeland A."/>
            <person name="Tice H."/>
            <person name="Cheng J.-F."/>
            <person name="Lucas S."/>
            <person name="Nolan M."/>
            <person name="Bruce D."/>
            <person name="Goodwin L."/>
            <person name="Pitluck S."/>
            <person name="Ivanova N."/>
            <person name="Mavromatis K."/>
            <person name="Ovchinnikova G."/>
            <person name="Pati A."/>
            <person name="Chen A."/>
            <person name="Palaniappan K."/>
            <person name="Land M."/>
            <person name="Hauser L."/>
            <person name="Chang Y.-J."/>
            <person name="Jeffries C.D."/>
            <person name="Chain P."/>
            <person name="Brettin T."/>
            <person name="Detter J.C."/>
            <person name="Schuetze A."/>
            <person name="Rohde M."/>
            <person name="Tindall B.J."/>
            <person name="Goeker M."/>
            <person name="Bristow J."/>
            <person name="Eisen J.A."/>
            <person name="Markowitz V."/>
            <person name="Hugenholtz P."/>
            <person name="Kyrpides N.C."/>
            <person name="Klenk H.-P."/>
            <person name="Chen F."/>
        </authorList>
    </citation>
    <scope>NUCLEOTIDE SEQUENCE [LARGE SCALE GENOMIC DNA]</scope>
    <source>
        <strain evidence="3">ATCC 33905 / DSM 74 / LMG 10896 / Claus 1</strain>
    </source>
</reference>
<organism evidence="2 3">
    <name type="scientific">Spirosoma linguale (strain ATCC 33905 / DSM 74 / LMG 10896 / Claus 1)</name>
    <dbReference type="NCBI Taxonomy" id="504472"/>
    <lineage>
        <taxon>Bacteria</taxon>
        <taxon>Pseudomonadati</taxon>
        <taxon>Bacteroidota</taxon>
        <taxon>Cytophagia</taxon>
        <taxon>Cytophagales</taxon>
        <taxon>Cytophagaceae</taxon>
        <taxon>Spirosoma</taxon>
    </lineage>
</organism>
<dbReference type="HOGENOM" id="CLU_3157957_0_0_10"/>
<sequence>MVRHWVNELMNLIAGNSRYVHYPVFWQFLFILLLFVLLLIPVLLHFLA</sequence>
<keyword evidence="1" id="KW-1133">Transmembrane helix</keyword>
<keyword evidence="1" id="KW-0812">Transmembrane</keyword>
<keyword evidence="3" id="KW-1185">Reference proteome</keyword>
<feature type="transmembrane region" description="Helical" evidence="1">
    <location>
        <begin position="24"/>
        <end position="47"/>
    </location>
</feature>
<evidence type="ECO:0000313" key="3">
    <source>
        <dbReference type="Proteomes" id="UP000002028"/>
    </source>
</evidence>